<reference evidence="1 2" key="1">
    <citation type="submission" date="2020-12" db="EMBL/GenBank/DDBJ databases">
        <title>Comparative genomic insights into the epidemiology and virulence of plant pathogenic Pseudomonads from Turkey.</title>
        <authorList>
            <person name="Dillon M."/>
            <person name="Ruiz-Bedoya T."/>
            <person name="Bendalovic-Torma C."/>
            <person name="Guttman K.M."/>
            <person name="Kwak H."/>
            <person name="Middleton M.A."/>
            <person name="Wang P.W."/>
            <person name="Horuz S."/>
            <person name="Aysan Y."/>
            <person name="Guttman D.S."/>
        </authorList>
    </citation>
    <scope>NUCLEOTIDE SEQUENCE [LARGE SCALE GENOMIC DNA]</scope>
    <source>
        <strain evidence="1 2">Marul_2_1</strain>
    </source>
</reference>
<accession>A0ABS0V7A4</accession>
<proteinExistence type="predicted"/>
<evidence type="ECO:0000313" key="2">
    <source>
        <dbReference type="Proteomes" id="UP000607562"/>
    </source>
</evidence>
<evidence type="ECO:0008006" key="3">
    <source>
        <dbReference type="Google" id="ProtNLM"/>
    </source>
</evidence>
<organism evidence="1 2">
    <name type="scientific">Pseudomonas paralactis</name>
    <dbReference type="NCBI Taxonomy" id="1615673"/>
    <lineage>
        <taxon>Bacteria</taxon>
        <taxon>Pseudomonadati</taxon>
        <taxon>Pseudomonadota</taxon>
        <taxon>Gammaproteobacteria</taxon>
        <taxon>Pseudomonadales</taxon>
        <taxon>Pseudomonadaceae</taxon>
        <taxon>Pseudomonas</taxon>
    </lineage>
</organism>
<protein>
    <recommendedName>
        <fullName evidence="3">Lipoprotein</fullName>
    </recommendedName>
</protein>
<comment type="caution">
    <text evidence="1">The sequence shown here is derived from an EMBL/GenBank/DDBJ whole genome shotgun (WGS) entry which is preliminary data.</text>
</comment>
<evidence type="ECO:0000313" key="1">
    <source>
        <dbReference type="EMBL" id="MBI6636174.1"/>
    </source>
</evidence>
<name>A0ABS0V7A4_9PSED</name>
<dbReference type="Proteomes" id="UP000607562">
    <property type="component" value="Unassembled WGS sequence"/>
</dbReference>
<gene>
    <name evidence="1" type="ORF">YA0871_26345</name>
</gene>
<keyword evidence="2" id="KW-1185">Reference proteome</keyword>
<dbReference type="RefSeq" id="WP_198708884.1">
    <property type="nucleotide sequence ID" value="NZ_JAEILM010000137.1"/>
</dbReference>
<sequence>MNKEKLFDLKEALEISGWSLINENEMFSAADDRIEWLLVNERTSNKETYTFYLFNDLGKRTEKISDILYVRRSKDNVRLYFDQDRSYWKKELNRFVYSTA</sequence>
<dbReference type="EMBL" id="JAEILM010000137">
    <property type="protein sequence ID" value="MBI6636174.1"/>
    <property type="molecule type" value="Genomic_DNA"/>
</dbReference>